<name>A0A317JQ06_9BACT</name>
<reference evidence="1 2" key="1">
    <citation type="submission" date="2018-02" db="EMBL/GenBank/DDBJ databases">
        <title>Genomic Reconstructions from Amazon Rainforest and Pasture Soil Reveal Novel Insights into the Physiology of Candidate Phyla in Tropical Sites.</title>
        <authorList>
            <person name="Kroeger M.E."/>
            <person name="Delmont T."/>
            <person name="Eren A.M."/>
            <person name="Guo J."/>
            <person name="Meyer K.M."/>
            <person name="Khan K."/>
            <person name="Rodrigues J.L.M."/>
            <person name="Bohannan B.J.M."/>
            <person name="Tringe S."/>
            <person name="Borges C.D."/>
            <person name="Tiedje J."/>
            <person name="Tsai S.M."/>
            <person name="Nusslein K."/>
        </authorList>
    </citation>
    <scope>NUCLEOTIDE SEQUENCE [LARGE SCALE GENOMIC DNA]</scope>
    <source>
        <strain evidence="1">Amazon FNV 2010 28 9</strain>
    </source>
</reference>
<gene>
    <name evidence="1" type="ORF">C5B42_01640</name>
</gene>
<sequence length="286" mass="33035">MNVLSKEKQCQILSCLVEGNSIRATCRMTGTAKGTVTRLLVRVGKACSAYQDEVLVNLHCSRIECDEIWSFCYAKQKNLPEDLQGKEGYGTIWTWVALDSDSKLVISWFIGHRDEESAYTFMEDLEPRLKNKVQLSTDGLRAYENAVQGTFGKRVHYGMVEKQYGRIFFETEEHERRYSPHECIGMEKKKISGRPKKKFISTSFVERQNLTMRMSMRRFTRLTNGFSKKVENLEAAVALHFMYYNFCRPHQSLNPKRSLGITPAMVAGIADHQWMIEEIIKLMIDS</sequence>
<comment type="caution">
    <text evidence="1">The sequence shown here is derived from an EMBL/GenBank/DDBJ whole genome shotgun (WGS) entry which is preliminary data.</text>
</comment>
<dbReference type="Proteomes" id="UP000246104">
    <property type="component" value="Unassembled WGS sequence"/>
</dbReference>
<accession>A0A317JQ06</accession>
<evidence type="ECO:0000313" key="1">
    <source>
        <dbReference type="EMBL" id="PWU23866.1"/>
    </source>
</evidence>
<dbReference type="AlphaFoldDB" id="A0A317JQ06"/>
<dbReference type="PANTHER" id="PTHR33293">
    <property type="entry name" value="INSERTION ELEMENT IS1 1 PROTEIN INSB-RELATED"/>
    <property type="match status" value="1"/>
</dbReference>
<evidence type="ECO:0000313" key="2">
    <source>
        <dbReference type="Proteomes" id="UP000246104"/>
    </source>
</evidence>
<protein>
    <submittedName>
        <fullName evidence="1">IS1 family transposase</fullName>
    </submittedName>
</protein>
<proteinExistence type="predicted"/>
<dbReference type="EMBL" id="PSRQ01000022">
    <property type="protein sequence ID" value="PWU23866.1"/>
    <property type="molecule type" value="Genomic_DNA"/>
</dbReference>
<organism evidence="1 2">
    <name type="scientific">Candidatus Cerribacteria bacterium 'Amazon FNV 2010 28 9'</name>
    <dbReference type="NCBI Taxonomy" id="2081795"/>
    <lineage>
        <taxon>Bacteria</taxon>
        <taxon>Candidatus Cerribacteria</taxon>
    </lineage>
</organism>
<dbReference type="InterPro" id="IPR051354">
    <property type="entry name" value="Transposase_27_IS1"/>
</dbReference>